<dbReference type="KEGG" id="lcf:108885871"/>
<organism evidence="4 5">
    <name type="scientific">Lates calcarifer</name>
    <name type="common">Barramundi</name>
    <name type="synonym">Holocentrus calcarifer</name>
    <dbReference type="NCBI Taxonomy" id="8187"/>
    <lineage>
        <taxon>Eukaryota</taxon>
        <taxon>Metazoa</taxon>
        <taxon>Chordata</taxon>
        <taxon>Craniata</taxon>
        <taxon>Vertebrata</taxon>
        <taxon>Euteleostomi</taxon>
        <taxon>Actinopterygii</taxon>
        <taxon>Neopterygii</taxon>
        <taxon>Teleostei</taxon>
        <taxon>Neoteleostei</taxon>
        <taxon>Acanthomorphata</taxon>
        <taxon>Carangaria</taxon>
        <taxon>Carangaria incertae sedis</taxon>
        <taxon>Centropomidae</taxon>
        <taxon>Lates</taxon>
    </lineage>
</organism>
<evidence type="ECO:0000313" key="4">
    <source>
        <dbReference type="Proteomes" id="UP000694890"/>
    </source>
</evidence>
<keyword evidence="1" id="KW-1015">Disulfide bond</keyword>
<dbReference type="InterPro" id="IPR016187">
    <property type="entry name" value="CTDL_fold"/>
</dbReference>
<dbReference type="Pfam" id="PF00059">
    <property type="entry name" value="Lectin_C"/>
    <property type="match status" value="3"/>
</dbReference>
<keyword evidence="2" id="KW-0732">Signal</keyword>
<feature type="domain" description="C-type lectin" evidence="3">
    <location>
        <begin position="386"/>
        <end position="505"/>
    </location>
</feature>
<accession>A0AAJ7PQD7</accession>
<dbReference type="Gene3D" id="3.10.100.10">
    <property type="entry name" value="Mannose-Binding Protein A, subunit A"/>
    <property type="match status" value="3"/>
</dbReference>
<name>A0AAJ7PQD7_LATCA</name>
<dbReference type="InterPro" id="IPR001304">
    <property type="entry name" value="C-type_lectin-like"/>
</dbReference>
<evidence type="ECO:0000259" key="3">
    <source>
        <dbReference type="PROSITE" id="PS50041"/>
    </source>
</evidence>
<gene>
    <name evidence="5" type="primary">LOC108885871</name>
</gene>
<dbReference type="InterPro" id="IPR050111">
    <property type="entry name" value="C-type_lectin/snaclec_domain"/>
</dbReference>
<dbReference type="PANTHER" id="PTHR22803">
    <property type="entry name" value="MANNOSE, PHOSPHOLIPASE, LECTIN RECEPTOR RELATED"/>
    <property type="match status" value="1"/>
</dbReference>
<protein>
    <submittedName>
        <fullName evidence="5">Uncharacterized protein LOC108885871</fullName>
    </submittedName>
</protein>
<dbReference type="SMART" id="SM00034">
    <property type="entry name" value="CLECT"/>
    <property type="match status" value="3"/>
</dbReference>
<proteinExistence type="predicted"/>
<dbReference type="RefSeq" id="XP_018535869.2">
    <property type="nucleotide sequence ID" value="XM_018680353.2"/>
</dbReference>
<feature type="chain" id="PRO_5042520824" evidence="2">
    <location>
        <begin position="20"/>
        <end position="720"/>
    </location>
</feature>
<dbReference type="GeneID" id="108885871"/>
<feature type="domain" description="C-type lectin" evidence="3">
    <location>
        <begin position="127"/>
        <end position="246"/>
    </location>
</feature>
<evidence type="ECO:0000256" key="1">
    <source>
        <dbReference type="ARBA" id="ARBA00023157"/>
    </source>
</evidence>
<dbReference type="Proteomes" id="UP000694890">
    <property type="component" value="Unplaced"/>
</dbReference>
<dbReference type="PROSITE" id="PS50041">
    <property type="entry name" value="C_TYPE_LECTIN_2"/>
    <property type="match status" value="3"/>
</dbReference>
<dbReference type="InterPro" id="IPR016186">
    <property type="entry name" value="C-type_lectin-like/link_sf"/>
</dbReference>
<sequence>MKTLTVSLIVCTLIALTRAAALPYEENEHGTMDPMIIVEPFPFMMTMTPPPPPPPLPEITIALPETTLPYEENEHGTMDPMIIVDPFPFMTTPPPPPPPETTTALPETREHRVVKRSTSCPCGWTEYYDRCFFYVSKAMSWADAQKNCETMNSNLASVHSDEEYQLIQKVVLVASHGSGPTWIGGSDAQKEKLWFWIDGTTFKYENWCEGQPDDFQGAQDCALMNFAANKCWDDGSCEAALPSVCAKKISNCRSKSGIWPATLASVSDAQHADQIHEVMQRAGHEHGQVWVGGHKTTATILYLMHCLSSVPHSVRDDEISHDIYELLCLSFPTVKMLTVWVLVCAMMALTRAAALPEEKAKKDDQAVETDLVKRTYYGCSSGWSRFNRRCFHFVPKPMTWAQAERNCRSMGGNLASVHSMQEYHEIQRLIMTATYEYKAAWLGGSDAQEENVWLWSDGRPFHYSNWCHGEPNNYRRQQNCMQMNHAAQKCWDDLQCNAHLPSICAKRGYSAVHIRGDLSLPQRLHTGRLKLQVDTPGEEERHHLIISTMKTLAVSALVCALMALTRAAAFPGPKAANDQAAKTNLVKRSACSGRWSEFNGRCFHYVPRPMTWAKAEKNCLSMGGNLASVHDVTEYHEIQRLIMSASYEYKETWIGGSDAQEENQWFWSDGSPFNYLNWCGGEPNNAGGNQHCLQVNHGAEKCWDDYQCSTRKPSVCVKKA</sequence>
<feature type="domain" description="C-type lectin" evidence="3">
    <location>
        <begin position="598"/>
        <end position="717"/>
    </location>
</feature>
<dbReference type="InterPro" id="IPR018378">
    <property type="entry name" value="C-type_lectin_CS"/>
</dbReference>
<reference evidence="5" key="1">
    <citation type="submission" date="2025-08" db="UniProtKB">
        <authorList>
            <consortium name="RefSeq"/>
        </authorList>
    </citation>
    <scope>IDENTIFICATION</scope>
    <source>
        <tissue evidence="5">Brain</tissue>
    </source>
</reference>
<dbReference type="CDD" id="cd00037">
    <property type="entry name" value="CLECT"/>
    <property type="match status" value="3"/>
</dbReference>
<feature type="signal peptide" evidence="2">
    <location>
        <begin position="1"/>
        <end position="19"/>
    </location>
</feature>
<dbReference type="PROSITE" id="PS00615">
    <property type="entry name" value="C_TYPE_LECTIN_1"/>
    <property type="match status" value="3"/>
</dbReference>
<evidence type="ECO:0000256" key="2">
    <source>
        <dbReference type="SAM" id="SignalP"/>
    </source>
</evidence>
<dbReference type="AlphaFoldDB" id="A0AAJ7PQD7"/>
<evidence type="ECO:0000313" key="5">
    <source>
        <dbReference type="RefSeq" id="XP_018535869.2"/>
    </source>
</evidence>
<dbReference type="SUPFAM" id="SSF56436">
    <property type="entry name" value="C-type lectin-like"/>
    <property type="match status" value="3"/>
</dbReference>